<accession>A0A8D8CHP7</accession>
<reference evidence="1" key="1">
    <citation type="submission" date="2021-05" db="EMBL/GenBank/DDBJ databases">
        <authorList>
            <person name="Alioto T."/>
            <person name="Alioto T."/>
            <person name="Gomez Garrido J."/>
        </authorList>
    </citation>
    <scope>NUCLEOTIDE SEQUENCE</scope>
</reference>
<evidence type="ECO:0000313" key="1">
    <source>
        <dbReference type="EMBL" id="CAG6491332.1"/>
    </source>
</evidence>
<protein>
    <submittedName>
        <fullName evidence="1">(northern house mosquito) hypothetical protein</fullName>
    </submittedName>
</protein>
<sequence>MIGFLSYSRSVLKAPPVTGSRLARMAQRLTALPKMDISLNFMKSSLICNMIGFQQKNQIGRSSGTREPVPGYPEVATNTPEWFWQSCIVFLVSFMDQFQLS</sequence>
<name>A0A8D8CHP7_CULPI</name>
<dbReference type="AlphaFoldDB" id="A0A8D8CHP7"/>
<dbReference type="EMBL" id="HBUE01118448">
    <property type="protein sequence ID" value="CAG6491332.1"/>
    <property type="molecule type" value="Transcribed_RNA"/>
</dbReference>
<organism evidence="1">
    <name type="scientific">Culex pipiens</name>
    <name type="common">House mosquito</name>
    <dbReference type="NCBI Taxonomy" id="7175"/>
    <lineage>
        <taxon>Eukaryota</taxon>
        <taxon>Metazoa</taxon>
        <taxon>Ecdysozoa</taxon>
        <taxon>Arthropoda</taxon>
        <taxon>Hexapoda</taxon>
        <taxon>Insecta</taxon>
        <taxon>Pterygota</taxon>
        <taxon>Neoptera</taxon>
        <taxon>Endopterygota</taxon>
        <taxon>Diptera</taxon>
        <taxon>Nematocera</taxon>
        <taxon>Culicoidea</taxon>
        <taxon>Culicidae</taxon>
        <taxon>Culicinae</taxon>
        <taxon>Culicini</taxon>
        <taxon>Culex</taxon>
        <taxon>Culex</taxon>
    </lineage>
</organism>
<proteinExistence type="predicted"/>